<feature type="coiled-coil region" evidence="1">
    <location>
        <begin position="16"/>
        <end position="43"/>
    </location>
</feature>
<keyword evidence="3" id="KW-1185">Reference proteome</keyword>
<gene>
    <name evidence="2" type="ORF">F0L17_14580</name>
</gene>
<evidence type="ECO:0000313" key="3">
    <source>
        <dbReference type="Proteomes" id="UP000473014"/>
    </source>
</evidence>
<proteinExistence type="predicted"/>
<dbReference type="Proteomes" id="UP000473014">
    <property type="component" value="Unassembled WGS sequence"/>
</dbReference>
<sequence>MAGVNTKPERTWLDRVREEDELLQRLTTETEEALRRRAEALKEGKTETGSIYQVAKLTGHTWPTVNNAIKKYTTT</sequence>
<dbReference type="AlphaFoldDB" id="A0A6G2BDF1"/>
<comment type="caution">
    <text evidence="2">The sequence shown here is derived from an EMBL/GenBank/DDBJ whole genome shotgun (WGS) entry which is preliminary data.</text>
</comment>
<protein>
    <submittedName>
        <fullName evidence="2">Uncharacterized protein</fullName>
    </submittedName>
</protein>
<accession>A0A6G2BDF1</accession>
<keyword evidence="1" id="KW-0175">Coiled coil</keyword>
<dbReference type="EMBL" id="WIXO01000001">
    <property type="protein sequence ID" value="MTE20311.1"/>
    <property type="molecule type" value="Genomic_DNA"/>
</dbReference>
<evidence type="ECO:0000256" key="1">
    <source>
        <dbReference type="SAM" id="Coils"/>
    </source>
</evidence>
<name>A0A6G2BDF1_9ACTN</name>
<reference evidence="2 3" key="1">
    <citation type="submission" date="2019-11" db="EMBL/GenBank/DDBJ databases">
        <authorList>
            <person name="Yuan L."/>
        </authorList>
    </citation>
    <scope>NUCLEOTIDE SEQUENCE [LARGE SCALE GENOMIC DNA]</scope>
    <source>
        <strain evidence="2 3">TRM43335</strain>
    </source>
</reference>
<evidence type="ECO:0000313" key="2">
    <source>
        <dbReference type="EMBL" id="MTE20311.1"/>
    </source>
</evidence>
<organism evidence="2 3">
    <name type="scientific">Streptomyces taklimakanensis</name>
    <dbReference type="NCBI Taxonomy" id="2569853"/>
    <lineage>
        <taxon>Bacteria</taxon>
        <taxon>Bacillati</taxon>
        <taxon>Actinomycetota</taxon>
        <taxon>Actinomycetes</taxon>
        <taxon>Kitasatosporales</taxon>
        <taxon>Streptomycetaceae</taxon>
        <taxon>Streptomyces</taxon>
    </lineage>
</organism>